<reference evidence="4 5" key="1">
    <citation type="journal article" date="2018" name="Nat. Genet.">
        <title>The Rosa genome provides new insights in the design of modern roses.</title>
        <authorList>
            <person name="Bendahmane M."/>
        </authorList>
    </citation>
    <scope>NUCLEOTIDE SEQUENCE [LARGE SCALE GENOMIC DNA]</scope>
    <source>
        <strain evidence="5">cv. Old Blush</strain>
    </source>
</reference>
<dbReference type="PANTHER" id="PTHR21450:SF17">
    <property type="entry name" value="OS09G0542500 PROTEIN"/>
    <property type="match status" value="1"/>
</dbReference>
<evidence type="ECO:0000256" key="1">
    <source>
        <dbReference type="SAM" id="MobiDB-lite"/>
    </source>
</evidence>
<dbReference type="PANTHER" id="PTHR21450">
    <property type="entry name" value="PROTEIN ALTERED PHOSPHATE STARVATION RESPONSE 1"/>
    <property type="match status" value="1"/>
</dbReference>
<accession>A0A2P6RLQ0</accession>
<dbReference type="OrthoDB" id="1893612at2759"/>
<evidence type="ECO:0000313" key="4">
    <source>
        <dbReference type="EMBL" id="PRQ47321.1"/>
    </source>
</evidence>
<feature type="domain" description="DUF630" evidence="3">
    <location>
        <begin position="1"/>
        <end position="61"/>
    </location>
</feature>
<dbReference type="InterPro" id="IPR006867">
    <property type="entry name" value="DUF632"/>
</dbReference>
<evidence type="ECO:0000313" key="5">
    <source>
        <dbReference type="Proteomes" id="UP000238479"/>
    </source>
</evidence>
<gene>
    <name evidence="4" type="ORF">RchiOBHm_Chr2g0098421</name>
</gene>
<protein>
    <recommendedName>
        <fullName evidence="6">DUF632 domain-containing protein</fullName>
    </recommendedName>
</protein>
<evidence type="ECO:0000259" key="3">
    <source>
        <dbReference type="Pfam" id="PF04783"/>
    </source>
</evidence>
<proteinExistence type="predicted"/>
<feature type="region of interest" description="Disordered" evidence="1">
    <location>
        <begin position="106"/>
        <end position="125"/>
    </location>
</feature>
<feature type="domain" description="DUF632" evidence="2">
    <location>
        <begin position="245"/>
        <end position="571"/>
    </location>
</feature>
<dbReference type="EMBL" id="PDCK01000040">
    <property type="protein sequence ID" value="PRQ47321.1"/>
    <property type="molecule type" value="Genomic_DNA"/>
</dbReference>
<dbReference type="Proteomes" id="UP000238479">
    <property type="component" value="Chromosome 2"/>
</dbReference>
<dbReference type="InterPro" id="IPR006868">
    <property type="entry name" value="DUF630"/>
</dbReference>
<evidence type="ECO:0000259" key="2">
    <source>
        <dbReference type="Pfam" id="PF04782"/>
    </source>
</evidence>
<dbReference type="Pfam" id="PF04782">
    <property type="entry name" value="DUF632"/>
    <property type="match status" value="1"/>
</dbReference>
<dbReference type="AlphaFoldDB" id="A0A2P6RLQ0"/>
<dbReference type="STRING" id="74649.A0A2P6RLQ0"/>
<feature type="region of interest" description="Disordered" evidence="1">
    <location>
        <begin position="302"/>
        <end position="323"/>
    </location>
</feature>
<evidence type="ECO:0008006" key="6">
    <source>
        <dbReference type="Google" id="ProtNLM"/>
    </source>
</evidence>
<name>A0A2P6RLQ0_ROSCH</name>
<organism evidence="4 5">
    <name type="scientific">Rosa chinensis</name>
    <name type="common">China rose</name>
    <dbReference type="NCBI Taxonomy" id="74649"/>
    <lineage>
        <taxon>Eukaryota</taxon>
        <taxon>Viridiplantae</taxon>
        <taxon>Streptophyta</taxon>
        <taxon>Embryophyta</taxon>
        <taxon>Tracheophyta</taxon>
        <taxon>Spermatophyta</taxon>
        <taxon>Magnoliopsida</taxon>
        <taxon>eudicotyledons</taxon>
        <taxon>Gunneridae</taxon>
        <taxon>Pentapetalae</taxon>
        <taxon>rosids</taxon>
        <taxon>fabids</taxon>
        <taxon>Rosales</taxon>
        <taxon>Rosaceae</taxon>
        <taxon>Rosoideae</taxon>
        <taxon>Rosoideae incertae sedis</taxon>
        <taxon>Rosa</taxon>
    </lineage>
</organism>
<dbReference type="OMA" id="LMRNWKM"/>
<sequence length="708" mass="79766">MGCVVSKKKGEGDDVVWLCKERKGQLKLAVERRYAFAEAQCKYNHSLYSVAAAIRMFVARHSSPSSPFLITFPSVNLENAEPIVQNNPMLLQQRPSEPTTHKAIAAGPVSESAKLQENPDGESEEGEVVCEHFYDGVEAAMESPERTFGWDFFNPFYDGVRSEVVNGFGQSFDEDLRAVREKEGIPELEDVGEGVMSEGKVGDLSNCDVGHEEESGIEAVSDADVSQEEQKSLSVIDTPKEGRELLDALRDVEDHFMKAYDSGLDVSRMLETNMVQMQSALEEIKENSTKLIRSITRSRSTSSTLSWSSSGKSLLTSSSKSSSTYTQYSNDLFDDYGAMGSGNHSLTLGRLYAWEKKLFQEVKAGEETRRTYERKCSHLRNQDIRGDGLDSRDKVGVEVKDLYARILVAIRSAESISQRIEKLRDEELQPQLIELLKGLMRNWQIMSELHETQNKIMSEVRSLNCPTIGMFCNDSHQLATFKLEAEIQNWRACFASYFSSQKGYIEALHGWLLKFVAPETEFYLKGMSPLPSCTLNGPPLLAICHNWLTFMDKLPDRAVTSAMKSFGKDVRALLVQQGEEHQQKRKVDGLARELDKKVLAFERTERRLLGLKFSEKETELHVPNRIEYLTGMKDQLDMFRKKLDTEKAKHQTSMQETQHIAVNGFQTGFTSVFESLAEFSKTATKLYADIITFSENAKGVDDKSSNPS</sequence>
<keyword evidence="5" id="KW-1185">Reference proteome</keyword>
<dbReference type="Gramene" id="PRQ47321">
    <property type="protein sequence ID" value="PRQ47321"/>
    <property type="gene ID" value="RchiOBHm_Chr2g0098421"/>
</dbReference>
<dbReference type="Pfam" id="PF04783">
    <property type="entry name" value="DUF630"/>
    <property type="match status" value="1"/>
</dbReference>
<comment type="caution">
    <text evidence="4">The sequence shown here is derived from an EMBL/GenBank/DDBJ whole genome shotgun (WGS) entry which is preliminary data.</text>
</comment>